<dbReference type="InterPro" id="IPR036156">
    <property type="entry name" value="Beta-gal/glucu_dom_sf"/>
</dbReference>
<feature type="domain" description="DUF4982" evidence="8">
    <location>
        <begin position="728"/>
        <end position="789"/>
    </location>
</feature>
<dbReference type="InterPro" id="IPR008964">
    <property type="entry name" value="Invasin/intimin_cell_adhesion"/>
</dbReference>
<dbReference type="EMBL" id="KB020790">
    <property type="protein sequence ID" value="ELA30590.1"/>
    <property type="molecule type" value="Genomic_DNA"/>
</dbReference>
<keyword evidence="12" id="KW-1185">Reference proteome</keyword>
<dbReference type="PROSITE" id="PS00608">
    <property type="entry name" value="GLYCOSYL_HYDROL_F2_2"/>
    <property type="match status" value="1"/>
</dbReference>
<keyword evidence="4" id="KW-0732">Signal</keyword>
<feature type="signal peptide" evidence="4">
    <location>
        <begin position="1"/>
        <end position="18"/>
    </location>
</feature>
<dbReference type="Pfam" id="PF02837">
    <property type="entry name" value="Glyco_hydro_2_N"/>
    <property type="match status" value="1"/>
</dbReference>
<dbReference type="InterPro" id="IPR040605">
    <property type="entry name" value="Glyco_hydro2_dom5"/>
</dbReference>
<dbReference type="InterPro" id="IPR048229">
    <property type="entry name" value="GalB-like"/>
</dbReference>
<dbReference type="InterPro" id="IPR017853">
    <property type="entry name" value="GH"/>
</dbReference>
<dbReference type="HOGENOM" id="CLU_006501_0_1_1"/>
<protein>
    <submittedName>
        <fullName evidence="10 11">Beta-galactosidase</fullName>
    </submittedName>
</protein>
<dbReference type="InterPro" id="IPR023232">
    <property type="entry name" value="Glyco_hydro_2_AS"/>
</dbReference>
<feature type="domain" description="Glycoside hydrolase family 2" evidence="9">
    <location>
        <begin position="802"/>
        <end position="903"/>
    </location>
</feature>
<dbReference type="SUPFAM" id="SSF49303">
    <property type="entry name" value="beta-Galactosidase/glucuronidase domain"/>
    <property type="match status" value="1"/>
</dbReference>
<evidence type="ECO:0000259" key="8">
    <source>
        <dbReference type="Pfam" id="PF16355"/>
    </source>
</evidence>
<dbReference type="PANTHER" id="PTHR42732:SF1">
    <property type="entry name" value="BETA-MANNOSIDASE"/>
    <property type="match status" value="1"/>
</dbReference>
<dbReference type="Pfam" id="PF02836">
    <property type="entry name" value="Glyco_hydro_2_C"/>
    <property type="match status" value="1"/>
</dbReference>
<organism evidence="10">
    <name type="scientific">Colletotrichum fructicola (strain Nara gc5)</name>
    <name type="common">Anthracnose fungus</name>
    <name type="synonym">Colletotrichum gloeosporioides (strain Nara gc5)</name>
    <dbReference type="NCBI Taxonomy" id="1213859"/>
    <lineage>
        <taxon>Eukaryota</taxon>
        <taxon>Fungi</taxon>
        <taxon>Dikarya</taxon>
        <taxon>Ascomycota</taxon>
        <taxon>Pezizomycotina</taxon>
        <taxon>Sordariomycetes</taxon>
        <taxon>Hypocreomycetidae</taxon>
        <taxon>Glomerellales</taxon>
        <taxon>Glomerellaceae</taxon>
        <taxon>Colletotrichum</taxon>
        <taxon>Colletotrichum gloeosporioides species complex</taxon>
    </lineage>
</organism>
<dbReference type="Gene3D" id="2.60.40.10">
    <property type="entry name" value="Immunoglobulins"/>
    <property type="match status" value="3"/>
</dbReference>
<gene>
    <name evidence="10" type="ORF">CGGC5_9121</name>
    <name evidence="11" type="ORF">CGGC5_v002537</name>
</gene>
<reference evidence="11 12" key="2">
    <citation type="submission" date="2012-08" db="EMBL/GenBank/DDBJ databases">
        <authorList>
            <person name="Gan P.H.P."/>
            <person name="Ikeda K."/>
            <person name="Irieda H."/>
            <person name="Narusaka M."/>
            <person name="O'Connell R.J."/>
            <person name="Narusaka Y."/>
            <person name="Takano Y."/>
            <person name="Kubo Y."/>
            <person name="Shirasu K."/>
        </authorList>
    </citation>
    <scope>NUCLEOTIDE SEQUENCE [LARGE SCALE GENOMIC DNA]</scope>
    <source>
        <strain evidence="11 12">Nara gc5</strain>
    </source>
</reference>
<feature type="domain" description="Glycoside hydrolase family 2 immunoglobulin-like beta-sandwich" evidence="5">
    <location>
        <begin position="258"/>
        <end position="378"/>
    </location>
</feature>
<dbReference type="InterPro" id="IPR006101">
    <property type="entry name" value="Glyco_hydro_2"/>
</dbReference>
<dbReference type="InterPro" id="IPR032311">
    <property type="entry name" value="DUF4982"/>
</dbReference>
<proteinExistence type="inferred from homology"/>
<dbReference type="Gene3D" id="3.20.20.80">
    <property type="entry name" value="Glycosidases"/>
    <property type="match status" value="1"/>
</dbReference>
<dbReference type="Pfam" id="PF16355">
    <property type="entry name" value="DUF4982"/>
    <property type="match status" value="1"/>
</dbReference>
<dbReference type="GO" id="GO:0004553">
    <property type="term" value="F:hydrolase activity, hydrolyzing O-glycosyl compounds"/>
    <property type="evidence" value="ECO:0007669"/>
    <property type="project" value="InterPro"/>
</dbReference>
<dbReference type="InParanoid" id="L2FWR2"/>
<evidence type="ECO:0000259" key="6">
    <source>
        <dbReference type="Pfam" id="PF02836"/>
    </source>
</evidence>
<dbReference type="InterPro" id="IPR006102">
    <property type="entry name" value="Ig-like_GH2"/>
</dbReference>
<sequence length="908" mass="101080">MLLRPSVILWLLFGIANTQFPDGEELDKPVSFPGTRERTRLHAGWRFWRSDSIPDGVVYERRPDANGDELVELKPWIMPTANEFIADPANQHQSPDSQPAVNINFASPIFDDSNWENVTVPHDWAIKLPFLTGSSPIIPAAMGQLPVHGVGWYRRDLVIGDNINDTIRYLDIDGGMSYPMVWVNGNLVGGWPFGYNSFRLNISPYLKEGSNTLAIRTENPAGHSSRWYPGAGLYRNVWLTTVTSVHVGHCGTKVISRDVSKDSATIDLSVTIQTFKDSIVGANETQTTVSIISEVFELDSATGQRRREPVAKFPWQTLNLAGNHTETNSSVIINIPKLWGPPPSQKPSLYEVVTTLYAGKDTQQSVLLDSYETRFGIRSVVFDPNKGIIVNGEHVYLQGVNQHHDLGALGVAYNHRAAVRQLETLQELGANAIRLSHNPPAPELLDLTDKMGFLVINEIFDSWFEGKADLDFHLIFEDWREPDLRALIRRDRNHPSVILWSYGNEVKEQSSDDEGAAEISVYLRDICHQEDPTRLTTSAINFSSPNSSLAQTLELISINYHGEGIRYGPAYEYLTGNKKTPQYDAFHEAFPHRVITSSEYASSLSLRGSFSFPVTPYNSAPVNSTDGDIPNEKGVSAYELYTAQAGSSPDRVFLAQDEHPYVSGGFVWTGWDYIGEPYYHKGTRSGNWGIVDLAGFKKERFWLYQARWRPNFPMAHIVPHWTWLNRTGEITPIHVFSSGDQAELFVNGESRGRRTRESDPGFYRFKWDDVTYEPGEVHVVTYKDGRKWANDTVRTTGDAVGLRLKADRDKIVADGEDVFFITVEVVDADGNVAPLANNMISMSVASGPGEIVATDNGHPGDFTAFASKERKAFHGLLLAIVKSTSAGDSIITANSTGLKSASLLLIAI</sequence>
<keyword evidence="2" id="KW-0378">Hydrolase</keyword>
<dbReference type="PANTHER" id="PTHR42732">
    <property type="entry name" value="BETA-GALACTOSIDASE"/>
    <property type="match status" value="1"/>
</dbReference>
<evidence type="ECO:0000256" key="4">
    <source>
        <dbReference type="SAM" id="SignalP"/>
    </source>
</evidence>
<dbReference type="SUPFAM" id="SSF49373">
    <property type="entry name" value="Invasin/intimin cell-adhesion fragments"/>
    <property type="match status" value="1"/>
</dbReference>
<dbReference type="SUPFAM" id="SSF49785">
    <property type="entry name" value="Galactose-binding domain-like"/>
    <property type="match status" value="1"/>
</dbReference>
<evidence type="ECO:0000256" key="1">
    <source>
        <dbReference type="ARBA" id="ARBA00007401"/>
    </source>
</evidence>
<dbReference type="Pfam" id="PF18565">
    <property type="entry name" value="Glyco_hydro2_C5"/>
    <property type="match status" value="1"/>
</dbReference>
<dbReference type="InterPro" id="IPR013783">
    <property type="entry name" value="Ig-like_fold"/>
</dbReference>
<reference evidence="10" key="1">
    <citation type="submission" date="2012-08" db="EMBL/GenBank/DDBJ databases">
        <title>Genome analysis of Colletotrichum orbiculare and Colletotrichum fructicola.</title>
        <authorList>
            <person name="Gan P.H.P."/>
            <person name="Ikeda K."/>
            <person name="Irieda H."/>
            <person name="Narusaka M."/>
            <person name="O'Connell R.J."/>
            <person name="Narusaka Y."/>
            <person name="Takano Y."/>
            <person name="Kubo Y."/>
            <person name="Shirasu K."/>
        </authorList>
    </citation>
    <scope>NUCLEOTIDE SEQUENCE</scope>
    <source>
        <strain evidence="10">Nara gc5</strain>
    </source>
</reference>
<reference evidence="11 12" key="3">
    <citation type="submission" date="2020-04" db="EMBL/GenBank/DDBJ databases">
        <title>Genome sequencing and assembly of multiple isolates from the Colletotrichum gloeosporioides species complex.</title>
        <authorList>
            <person name="Gan P."/>
            <person name="Shirasu K."/>
        </authorList>
    </citation>
    <scope>NUCLEOTIDE SEQUENCE [LARGE SCALE GENOMIC DNA]</scope>
    <source>
        <strain evidence="11 12">Nara gc5</strain>
    </source>
</reference>
<evidence type="ECO:0000256" key="2">
    <source>
        <dbReference type="ARBA" id="ARBA00022801"/>
    </source>
</evidence>
<evidence type="ECO:0000259" key="5">
    <source>
        <dbReference type="Pfam" id="PF00703"/>
    </source>
</evidence>
<dbReference type="InterPro" id="IPR006104">
    <property type="entry name" value="Glyco_hydro_2_N"/>
</dbReference>
<dbReference type="NCBIfam" id="NF041463">
    <property type="entry name" value="GalB"/>
    <property type="match status" value="1"/>
</dbReference>
<dbReference type="InterPro" id="IPR008979">
    <property type="entry name" value="Galactose-bd-like_sf"/>
</dbReference>
<dbReference type="SUPFAM" id="SSF51445">
    <property type="entry name" value="(Trans)glycosidases"/>
    <property type="match status" value="1"/>
</dbReference>
<dbReference type="STRING" id="1213859.L2FWR2"/>
<evidence type="ECO:0000259" key="7">
    <source>
        <dbReference type="Pfam" id="PF02837"/>
    </source>
</evidence>
<feature type="domain" description="Glycoside hydrolase family 2 catalytic" evidence="6">
    <location>
        <begin position="386"/>
        <end position="541"/>
    </location>
</feature>
<evidence type="ECO:0000256" key="3">
    <source>
        <dbReference type="ARBA" id="ARBA00023295"/>
    </source>
</evidence>
<name>L2FWR2_COLFN</name>
<dbReference type="Gene3D" id="2.60.120.260">
    <property type="entry name" value="Galactose-binding domain-like"/>
    <property type="match status" value="1"/>
</dbReference>
<dbReference type="GO" id="GO:0005975">
    <property type="term" value="P:carbohydrate metabolic process"/>
    <property type="evidence" value="ECO:0007669"/>
    <property type="project" value="InterPro"/>
</dbReference>
<dbReference type="PRINTS" id="PR00132">
    <property type="entry name" value="GLHYDRLASE2"/>
</dbReference>
<comment type="similarity">
    <text evidence="1">Belongs to the glycosyl hydrolase 2 family.</text>
</comment>
<feature type="domain" description="Glycosyl hydrolases family 2 sugar binding" evidence="7">
    <location>
        <begin position="116"/>
        <end position="217"/>
    </location>
</feature>
<accession>L2FWR2</accession>
<dbReference type="InterPro" id="IPR051913">
    <property type="entry name" value="GH2_Domain-Containing"/>
</dbReference>
<dbReference type="AlphaFoldDB" id="L2FWR2"/>
<dbReference type="InterPro" id="IPR006103">
    <property type="entry name" value="Glyco_hydro_2_cat"/>
</dbReference>
<evidence type="ECO:0000259" key="9">
    <source>
        <dbReference type="Pfam" id="PF18565"/>
    </source>
</evidence>
<dbReference type="OrthoDB" id="408532at2759"/>
<evidence type="ECO:0000313" key="11">
    <source>
        <dbReference type="EMBL" id="KAF4492329.1"/>
    </source>
</evidence>
<dbReference type="Proteomes" id="UP000011096">
    <property type="component" value="Unassembled WGS sequence"/>
</dbReference>
<dbReference type="EMBL" id="ANPB02000001">
    <property type="protein sequence ID" value="KAF4492329.1"/>
    <property type="molecule type" value="Genomic_DNA"/>
</dbReference>
<evidence type="ECO:0000313" key="12">
    <source>
        <dbReference type="Proteomes" id="UP000011096"/>
    </source>
</evidence>
<evidence type="ECO:0000313" key="10">
    <source>
        <dbReference type="EMBL" id="ELA30590.1"/>
    </source>
</evidence>
<keyword evidence="3" id="KW-0326">Glycosidase</keyword>
<feature type="chain" id="PRO_5036284847" evidence="4">
    <location>
        <begin position="19"/>
        <end position="908"/>
    </location>
</feature>
<dbReference type="Pfam" id="PF00703">
    <property type="entry name" value="Glyco_hydro_2"/>
    <property type="match status" value="1"/>
</dbReference>